<organism evidence="1">
    <name type="scientific">Arion vulgaris</name>
    <dbReference type="NCBI Taxonomy" id="1028688"/>
    <lineage>
        <taxon>Eukaryota</taxon>
        <taxon>Metazoa</taxon>
        <taxon>Spiralia</taxon>
        <taxon>Lophotrochozoa</taxon>
        <taxon>Mollusca</taxon>
        <taxon>Gastropoda</taxon>
        <taxon>Heterobranchia</taxon>
        <taxon>Euthyneura</taxon>
        <taxon>Panpulmonata</taxon>
        <taxon>Eupulmonata</taxon>
        <taxon>Stylommatophora</taxon>
        <taxon>Helicina</taxon>
        <taxon>Arionoidea</taxon>
        <taxon>Arionidae</taxon>
        <taxon>Arion</taxon>
    </lineage>
</organism>
<accession>A0A0B6YDQ5</accession>
<feature type="non-terminal residue" evidence="1">
    <location>
        <position position="79"/>
    </location>
</feature>
<protein>
    <submittedName>
        <fullName evidence="1">Uncharacterized protein</fullName>
    </submittedName>
</protein>
<gene>
    <name evidence="1" type="primary">ORF22489</name>
</gene>
<evidence type="ECO:0000313" key="1">
    <source>
        <dbReference type="EMBL" id="CEK54314.1"/>
    </source>
</evidence>
<feature type="non-terminal residue" evidence="1">
    <location>
        <position position="1"/>
    </location>
</feature>
<proteinExistence type="predicted"/>
<dbReference type="EMBL" id="HACG01007449">
    <property type="protein sequence ID" value="CEK54314.1"/>
    <property type="molecule type" value="Transcribed_RNA"/>
</dbReference>
<sequence length="79" mass="8726">ANVKECHLVSSIIKPDITIILISVTEVIECGHFWGHCDDDRTRSALTQIQTSLNNPRSLLMPLPGNLQQGTLVAAPYRD</sequence>
<dbReference type="AlphaFoldDB" id="A0A0B6YDQ5"/>
<name>A0A0B6YDQ5_9EUPU</name>
<reference evidence="1" key="1">
    <citation type="submission" date="2014-12" db="EMBL/GenBank/DDBJ databases">
        <title>Insight into the proteome of Arion vulgaris.</title>
        <authorList>
            <person name="Aradska J."/>
            <person name="Bulat T."/>
            <person name="Smidak R."/>
            <person name="Sarate P."/>
            <person name="Gangsoo J."/>
            <person name="Sialana F."/>
            <person name="Bilban M."/>
            <person name="Lubec G."/>
        </authorList>
    </citation>
    <scope>NUCLEOTIDE SEQUENCE</scope>
    <source>
        <tissue evidence="1">Skin</tissue>
    </source>
</reference>